<name>A0A7N6FCF8_ANATE</name>
<dbReference type="Gene3D" id="1.25.40.20">
    <property type="entry name" value="Ankyrin repeat-containing domain"/>
    <property type="match status" value="1"/>
</dbReference>
<keyword evidence="2 4" id="KW-0040">ANK repeat</keyword>
<reference evidence="7" key="2">
    <citation type="submission" date="2025-08" db="UniProtKB">
        <authorList>
            <consortium name="Ensembl"/>
        </authorList>
    </citation>
    <scope>IDENTIFICATION</scope>
</reference>
<protein>
    <recommendedName>
        <fullName evidence="6">SOWAHA-C winged helix-turn-helix domain-containing protein</fullName>
    </recommendedName>
</protein>
<feature type="compositionally biased region" description="Basic residues" evidence="5">
    <location>
        <begin position="322"/>
        <end position="331"/>
    </location>
</feature>
<comment type="similarity">
    <text evidence="3">Belongs to the SOWAH family.</text>
</comment>
<sequence length="371" mass="41972">MATELSQDAVLSFLRVHGGSVRNSDMLLHFRGFIREHADRDRNRELFKKFVNSVATVRNDDGVSHIVLRKQFRGTVPGPGSSGPPRAPDGKISELIPAESAGKSRAQPRPENQDVPWRRSGGRKRDNLLPFVVLSSSYDAIHIIYHQHININNTDICSCQSLVPLEPREHTWFVKGAAGAWPDIYCLFRDDSSLLNKQDFISGFTVLHWIAKHGDHRVLNTLCPHLKFEKAGLTLNVNARAKCGHTPLHIAAMHGKNNMMRLLVKKFNADVRQRDIAGKKPWQYLSYTTPPDIFQLLGAPARAALGGVGRLDQLQQPPPQQRQHRSRRHHLSSTKPQLIFVNVDFIYSSYCFLIIHPDLASRQPFHFSSFL</sequence>
<evidence type="ECO:0000259" key="6">
    <source>
        <dbReference type="Pfam" id="PF25877"/>
    </source>
</evidence>
<dbReference type="OrthoDB" id="60433at2759"/>
<dbReference type="InParanoid" id="A0A7N6FCF8"/>
<feature type="region of interest" description="Disordered" evidence="5">
    <location>
        <begin position="311"/>
        <end position="331"/>
    </location>
</feature>
<accession>A0A7N6FCF8</accession>
<dbReference type="Pfam" id="PF25877">
    <property type="entry name" value="WHD_SOWAH"/>
    <property type="match status" value="1"/>
</dbReference>
<dbReference type="AlphaFoldDB" id="A0A7N6FCF8"/>
<evidence type="ECO:0000256" key="3">
    <source>
        <dbReference type="ARBA" id="ARBA00038122"/>
    </source>
</evidence>
<feature type="domain" description="SOWAHA-C winged helix-turn-helix" evidence="6">
    <location>
        <begin position="4"/>
        <end position="78"/>
    </location>
</feature>
<dbReference type="PANTHER" id="PTHR14491:SF3">
    <property type="entry name" value="ANKYRIN REPEAT DOMAIN-CONTAINING PROTEIN SOWAHB"/>
    <property type="match status" value="1"/>
</dbReference>
<reference evidence="7" key="1">
    <citation type="submission" date="2021-04" db="EMBL/GenBank/DDBJ databases">
        <authorList>
            <consortium name="Wellcome Sanger Institute Data Sharing"/>
        </authorList>
    </citation>
    <scope>NUCLEOTIDE SEQUENCE [LARGE SCALE GENOMIC DNA]</scope>
</reference>
<evidence type="ECO:0000256" key="1">
    <source>
        <dbReference type="ARBA" id="ARBA00022737"/>
    </source>
</evidence>
<evidence type="ECO:0000256" key="4">
    <source>
        <dbReference type="PROSITE-ProRule" id="PRU00023"/>
    </source>
</evidence>
<dbReference type="InterPro" id="IPR036770">
    <property type="entry name" value="Ankyrin_rpt-contain_sf"/>
</dbReference>
<dbReference type="PANTHER" id="PTHR14491">
    <property type="entry name" value="SOSONDOWAH, ISOFORM G"/>
    <property type="match status" value="1"/>
</dbReference>
<dbReference type="PROSITE" id="PS50297">
    <property type="entry name" value="ANK_REP_REGION"/>
    <property type="match status" value="1"/>
</dbReference>
<dbReference type="InterPro" id="IPR058889">
    <property type="entry name" value="WHD_SOWAHA-C"/>
</dbReference>
<reference evidence="7" key="3">
    <citation type="submission" date="2025-09" db="UniProtKB">
        <authorList>
            <consortium name="Ensembl"/>
        </authorList>
    </citation>
    <scope>IDENTIFICATION</scope>
</reference>
<dbReference type="Ensembl" id="ENSATET00000071962.1">
    <property type="protein sequence ID" value="ENSATEP00000050989.1"/>
    <property type="gene ID" value="ENSATEG00000027436.1"/>
</dbReference>
<dbReference type="GeneTree" id="ENSGT00950000183003"/>
<dbReference type="PROSITE" id="PS50088">
    <property type="entry name" value="ANK_REPEAT"/>
    <property type="match status" value="1"/>
</dbReference>
<dbReference type="InterPro" id="IPR002110">
    <property type="entry name" value="Ankyrin_rpt"/>
</dbReference>
<dbReference type="SMART" id="SM00248">
    <property type="entry name" value="ANK"/>
    <property type="match status" value="2"/>
</dbReference>
<keyword evidence="8" id="KW-1185">Reference proteome</keyword>
<keyword evidence="1" id="KW-0677">Repeat</keyword>
<feature type="repeat" description="ANK" evidence="4">
    <location>
        <begin position="243"/>
        <end position="266"/>
    </location>
</feature>
<dbReference type="SUPFAM" id="SSF48403">
    <property type="entry name" value="Ankyrin repeat"/>
    <property type="match status" value="1"/>
</dbReference>
<dbReference type="Pfam" id="PF12796">
    <property type="entry name" value="Ank_2"/>
    <property type="match status" value="1"/>
</dbReference>
<feature type="region of interest" description="Disordered" evidence="5">
    <location>
        <begin position="99"/>
        <end position="121"/>
    </location>
</feature>
<evidence type="ECO:0000313" key="7">
    <source>
        <dbReference type="Ensembl" id="ENSATEP00000050989.1"/>
    </source>
</evidence>
<feature type="region of interest" description="Disordered" evidence="5">
    <location>
        <begin position="73"/>
        <end position="92"/>
    </location>
</feature>
<organism evidence="7 8">
    <name type="scientific">Anabas testudineus</name>
    <name type="common">Climbing perch</name>
    <name type="synonym">Anthias testudineus</name>
    <dbReference type="NCBI Taxonomy" id="64144"/>
    <lineage>
        <taxon>Eukaryota</taxon>
        <taxon>Metazoa</taxon>
        <taxon>Chordata</taxon>
        <taxon>Craniata</taxon>
        <taxon>Vertebrata</taxon>
        <taxon>Euteleostomi</taxon>
        <taxon>Actinopterygii</taxon>
        <taxon>Neopterygii</taxon>
        <taxon>Teleostei</taxon>
        <taxon>Neoteleostei</taxon>
        <taxon>Acanthomorphata</taxon>
        <taxon>Anabantaria</taxon>
        <taxon>Anabantiformes</taxon>
        <taxon>Anabantoidei</taxon>
        <taxon>Anabantidae</taxon>
        <taxon>Anabas</taxon>
    </lineage>
</organism>
<evidence type="ECO:0000313" key="8">
    <source>
        <dbReference type="Proteomes" id="UP000265040"/>
    </source>
</evidence>
<evidence type="ECO:0000256" key="5">
    <source>
        <dbReference type="SAM" id="MobiDB-lite"/>
    </source>
</evidence>
<evidence type="ECO:0000256" key="2">
    <source>
        <dbReference type="ARBA" id="ARBA00023043"/>
    </source>
</evidence>
<dbReference type="Proteomes" id="UP000265040">
    <property type="component" value="Chromosome 22"/>
</dbReference>
<proteinExistence type="inferred from homology"/>